<evidence type="ECO:0000313" key="6">
    <source>
        <dbReference type="EMBL" id="MBZ2386950.1"/>
    </source>
</evidence>
<comment type="caution">
    <text evidence="6">The sequence shown here is derived from an EMBL/GenBank/DDBJ whole genome shotgun (WGS) entry which is preliminary data.</text>
</comment>
<evidence type="ECO:0000256" key="4">
    <source>
        <dbReference type="ARBA" id="ARBA00022837"/>
    </source>
</evidence>
<dbReference type="RefSeq" id="WP_223419588.1">
    <property type="nucleotide sequence ID" value="NZ_JAIPME010000002.1"/>
</dbReference>
<evidence type="ECO:0000259" key="5">
    <source>
        <dbReference type="Pfam" id="PF00884"/>
    </source>
</evidence>
<dbReference type="PROSITE" id="PS00523">
    <property type="entry name" value="SULFATASE_1"/>
    <property type="match status" value="1"/>
</dbReference>
<dbReference type="Pfam" id="PF00884">
    <property type="entry name" value="Sulfatase"/>
    <property type="match status" value="1"/>
</dbReference>
<organism evidence="6 7">
    <name type="scientific">Anaerococcus murdochii</name>
    <dbReference type="NCBI Taxonomy" id="411577"/>
    <lineage>
        <taxon>Bacteria</taxon>
        <taxon>Bacillati</taxon>
        <taxon>Bacillota</taxon>
        <taxon>Tissierellia</taxon>
        <taxon>Tissierellales</taxon>
        <taxon>Peptoniphilaceae</taxon>
        <taxon>Anaerococcus</taxon>
    </lineage>
</organism>
<name>A0ABS7SZL3_9FIRM</name>
<dbReference type="InterPro" id="IPR017850">
    <property type="entry name" value="Alkaline_phosphatase_core_sf"/>
</dbReference>
<dbReference type="PANTHER" id="PTHR42693">
    <property type="entry name" value="ARYLSULFATASE FAMILY MEMBER"/>
    <property type="match status" value="1"/>
</dbReference>
<proteinExistence type="inferred from homology"/>
<gene>
    <name evidence="6" type="ORF">K8P03_06610</name>
</gene>
<dbReference type="InterPro" id="IPR050738">
    <property type="entry name" value="Sulfatase"/>
</dbReference>
<evidence type="ECO:0000313" key="7">
    <source>
        <dbReference type="Proteomes" id="UP000734271"/>
    </source>
</evidence>
<keyword evidence="2" id="KW-0479">Metal-binding</keyword>
<comment type="similarity">
    <text evidence="1">Belongs to the sulfatase family.</text>
</comment>
<feature type="domain" description="Sulfatase N-terminal" evidence="5">
    <location>
        <begin position="7"/>
        <end position="336"/>
    </location>
</feature>
<dbReference type="EMBL" id="JAIPME010000002">
    <property type="protein sequence ID" value="MBZ2386950.1"/>
    <property type="molecule type" value="Genomic_DNA"/>
</dbReference>
<accession>A0ABS7SZL3</accession>
<dbReference type="InterPro" id="IPR000917">
    <property type="entry name" value="Sulfatase_N"/>
</dbReference>
<evidence type="ECO:0000256" key="2">
    <source>
        <dbReference type="ARBA" id="ARBA00022723"/>
    </source>
</evidence>
<dbReference type="Proteomes" id="UP000734271">
    <property type="component" value="Unassembled WGS sequence"/>
</dbReference>
<evidence type="ECO:0000256" key="3">
    <source>
        <dbReference type="ARBA" id="ARBA00022801"/>
    </source>
</evidence>
<keyword evidence="4" id="KW-0106">Calcium</keyword>
<protein>
    <submittedName>
        <fullName evidence="6">Sulfatase-like hydrolase/transferase</fullName>
    </submittedName>
</protein>
<dbReference type="CDD" id="cd16149">
    <property type="entry name" value="sulfatase_like"/>
    <property type="match status" value="1"/>
</dbReference>
<reference evidence="6 7" key="1">
    <citation type="submission" date="2021-08" db="EMBL/GenBank/DDBJ databases">
        <title>FDA dAtabase for Regulatory Grade micrObial Sequences (FDA-ARGOS): Supporting development and validation of Infectious Disease Dx tests.</title>
        <authorList>
            <person name="Sproer C."/>
            <person name="Gronow S."/>
            <person name="Severitt S."/>
            <person name="Schroder I."/>
            <person name="Tallon L."/>
            <person name="Sadzewicz L."/>
            <person name="Zhao X."/>
            <person name="Boylan J."/>
            <person name="Ott S."/>
            <person name="Bowen H."/>
            <person name="Vavikolanu K."/>
            <person name="Hazen T."/>
            <person name="Aluvathingal J."/>
            <person name="Nadendla S."/>
            <person name="Lowell S."/>
            <person name="Myers T."/>
            <person name="Yan Y."/>
            <person name="Sichtig H."/>
        </authorList>
    </citation>
    <scope>NUCLEOTIDE SEQUENCE [LARGE SCALE GENOMIC DNA]</scope>
    <source>
        <strain evidence="6 7">FDAARGOS_1460</strain>
    </source>
</reference>
<dbReference type="Gene3D" id="3.40.720.10">
    <property type="entry name" value="Alkaline Phosphatase, subunit A"/>
    <property type="match status" value="1"/>
</dbReference>
<keyword evidence="7" id="KW-1185">Reference proteome</keyword>
<evidence type="ECO:0000256" key="1">
    <source>
        <dbReference type="ARBA" id="ARBA00008779"/>
    </source>
</evidence>
<dbReference type="SUPFAM" id="SSF53649">
    <property type="entry name" value="Alkaline phosphatase-like"/>
    <property type="match status" value="1"/>
</dbReference>
<sequence>MKDNLGKNIILILSDDQGYWSLGCYGNKEIISPNIDSLAKNGVLFKDFYCVSPVCSPARASILTGKIPSAHGVHDWIEDGTDERKTVEYMSGISSYVKILSANGYNCGLSGKWHLGNSATPQMGFKHWFAHQSGGGPYYGAPMYRDGKLYHEEKYITDVITDDAIDFIEDNVNNKFYLHVGYTAPHAPWLNNHPEEYTNLYKDCKFESVPDLNYENYNRNSVYLTKEVLKDVRANLIGYYSAVTAMDYNIGRIIDKLKENNLLEDTIVIFSSDNGFSCGHNGFWGKGNATFPLNLYEESVKVPFIIAHGGMEKNKVVNQPASAYDIRQTILELANVEDEKIDKLPGKSIIPIIRGCKNNDPIVVFDEYGPNRMIRYNDYKLIKCYPYGDNKLFDLKKDPSENNNLYNNDEYENIRDIMTVLLEDWFQKNSECWKNGNVLNVYGSGQIGKLEKNKNNGSNFLLDDYIKDTEYYRNMKDVD</sequence>
<keyword evidence="3" id="KW-0378">Hydrolase</keyword>
<dbReference type="PANTHER" id="PTHR42693:SF53">
    <property type="entry name" value="ENDO-4-O-SULFATASE"/>
    <property type="match status" value="1"/>
</dbReference>
<dbReference type="InterPro" id="IPR024607">
    <property type="entry name" value="Sulfatase_CS"/>
</dbReference>